<keyword evidence="2" id="KW-1185">Reference proteome</keyword>
<evidence type="ECO:0000313" key="1">
    <source>
        <dbReference type="EMBL" id="MET4635879.1"/>
    </source>
</evidence>
<reference evidence="1 2" key="1">
    <citation type="submission" date="2024-06" db="EMBL/GenBank/DDBJ databases">
        <title>Sorghum-associated microbial communities from plants grown in Nebraska, USA.</title>
        <authorList>
            <person name="Schachtman D."/>
        </authorList>
    </citation>
    <scope>NUCLEOTIDE SEQUENCE [LARGE SCALE GENOMIC DNA]</scope>
    <source>
        <strain evidence="1 2">3207</strain>
    </source>
</reference>
<proteinExistence type="predicted"/>
<dbReference type="Proteomes" id="UP001549321">
    <property type="component" value="Unassembled WGS sequence"/>
</dbReference>
<name>A0ABV2R3P0_9HYPH</name>
<comment type="caution">
    <text evidence="1">The sequence shown here is derived from an EMBL/GenBank/DDBJ whole genome shotgun (WGS) entry which is preliminary data.</text>
</comment>
<protein>
    <submittedName>
        <fullName evidence="1">Uncharacterized protein</fullName>
    </submittedName>
</protein>
<sequence length="52" mass="5725">MLRKAVIWLEGDPVAGAKEVAGEMDKLLFARIIGWFSFPPTIGRPRLVGWGA</sequence>
<dbReference type="EMBL" id="JBEPSM010000003">
    <property type="protein sequence ID" value="MET4635879.1"/>
    <property type="molecule type" value="Genomic_DNA"/>
</dbReference>
<gene>
    <name evidence="1" type="ORF">ABIE08_003830</name>
</gene>
<accession>A0ABV2R3P0</accession>
<evidence type="ECO:0000313" key="2">
    <source>
        <dbReference type="Proteomes" id="UP001549321"/>
    </source>
</evidence>
<organism evidence="1 2">
    <name type="scientific">Kaistia defluvii</name>
    <dbReference type="NCBI Taxonomy" id="410841"/>
    <lineage>
        <taxon>Bacteria</taxon>
        <taxon>Pseudomonadati</taxon>
        <taxon>Pseudomonadota</taxon>
        <taxon>Alphaproteobacteria</taxon>
        <taxon>Hyphomicrobiales</taxon>
        <taxon>Kaistiaceae</taxon>
        <taxon>Kaistia</taxon>
    </lineage>
</organism>